<evidence type="ECO:0000313" key="1">
    <source>
        <dbReference type="EMBL" id="CAF0998572.1"/>
    </source>
</evidence>
<organism evidence="1 2">
    <name type="scientific">Adineta ricciae</name>
    <name type="common">Rotifer</name>
    <dbReference type="NCBI Taxonomy" id="249248"/>
    <lineage>
        <taxon>Eukaryota</taxon>
        <taxon>Metazoa</taxon>
        <taxon>Spiralia</taxon>
        <taxon>Gnathifera</taxon>
        <taxon>Rotifera</taxon>
        <taxon>Eurotatoria</taxon>
        <taxon>Bdelloidea</taxon>
        <taxon>Adinetida</taxon>
        <taxon>Adinetidae</taxon>
        <taxon>Adineta</taxon>
    </lineage>
</organism>
<sequence length="130" mass="14700">MNQEPVKSMYDRSQKPITNSLSNETESFRRMTVPNDITTKFLQIHPIQTAFLSSVDLYTHLSYQMLMQKAIAIVISPKFHETAIFSLTSNTGIPIISTCQQLSVICGFLQISSHTTYDIGLQCKIVDLRV</sequence>
<dbReference type="PANTHER" id="PTHR12947:SF13">
    <property type="entry name" value="FI19924P1"/>
    <property type="match status" value="1"/>
</dbReference>
<dbReference type="Proteomes" id="UP000663828">
    <property type="component" value="Unassembled WGS sequence"/>
</dbReference>
<dbReference type="GO" id="GO:0061578">
    <property type="term" value="F:K63-linked deubiquitinase activity"/>
    <property type="evidence" value="ECO:0007669"/>
    <property type="project" value="TreeGrafter"/>
</dbReference>
<dbReference type="GO" id="GO:0070536">
    <property type="term" value="P:protein K63-linked deubiquitination"/>
    <property type="evidence" value="ECO:0007669"/>
    <property type="project" value="TreeGrafter"/>
</dbReference>
<proteinExistence type="predicted"/>
<keyword evidence="2" id="KW-1185">Reference proteome</keyword>
<protein>
    <submittedName>
        <fullName evidence="1">Uncharacterized protein</fullName>
    </submittedName>
</protein>
<dbReference type="Gene3D" id="3.40.140.10">
    <property type="entry name" value="Cytidine Deaminase, domain 2"/>
    <property type="match status" value="1"/>
</dbReference>
<dbReference type="PANTHER" id="PTHR12947">
    <property type="entry name" value="AMSH-LIKE PROTEASE"/>
    <property type="match status" value="1"/>
</dbReference>
<dbReference type="GO" id="GO:0016020">
    <property type="term" value="C:membrane"/>
    <property type="evidence" value="ECO:0007669"/>
    <property type="project" value="TreeGrafter"/>
</dbReference>
<reference evidence="1" key="1">
    <citation type="submission" date="2021-02" db="EMBL/GenBank/DDBJ databases">
        <authorList>
            <person name="Nowell W R."/>
        </authorList>
    </citation>
    <scope>NUCLEOTIDE SEQUENCE</scope>
</reference>
<comment type="caution">
    <text evidence="1">The sequence shown here is derived from an EMBL/GenBank/DDBJ whole genome shotgun (WGS) entry which is preliminary data.</text>
</comment>
<name>A0A814GN49_ADIRI</name>
<dbReference type="GO" id="GO:0005768">
    <property type="term" value="C:endosome"/>
    <property type="evidence" value="ECO:0007669"/>
    <property type="project" value="TreeGrafter"/>
</dbReference>
<dbReference type="AlphaFoldDB" id="A0A814GN49"/>
<evidence type="ECO:0000313" key="2">
    <source>
        <dbReference type="Proteomes" id="UP000663828"/>
    </source>
</evidence>
<gene>
    <name evidence="1" type="ORF">XAT740_LOCUS13081</name>
</gene>
<dbReference type="EMBL" id="CAJNOR010000751">
    <property type="protein sequence ID" value="CAF0998572.1"/>
    <property type="molecule type" value="Genomic_DNA"/>
</dbReference>
<accession>A0A814GN49</accession>